<dbReference type="EnsemblPlants" id="Zm00001eb088920_T001">
    <property type="protein sequence ID" value="Zm00001eb088920_P001"/>
    <property type="gene ID" value="Zm00001eb088920"/>
</dbReference>
<evidence type="ECO:0000313" key="2">
    <source>
        <dbReference type="EnsemblPlants" id="Zm00001eb088920_P001"/>
    </source>
</evidence>
<evidence type="ECO:0000313" key="3">
    <source>
        <dbReference type="Proteomes" id="UP000007305"/>
    </source>
</evidence>
<keyword evidence="1" id="KW-1133">Transmembrane helix</keyword>
<dbReference type="InParanoid" id="A0A804MIR9"/>
<keyword evidence="1" id="KW-0812">Transmembrane</keyword>
<reference evidence="2" key="3">
    <citation type="submission" date="2021-05" db="UniProtKB">
        <authorList>
            <consortium name="EnsemblPlants"/>
        </authorList>
    </citation>
    <scope>IDENTIFICATION</scope>
    <source>
        <strain evidence="2">cv. B73</strain>
    </source>
</reference>
<reference evidence="2" key="2">
    <citation type="submission" date="2019-07" db="EMBL/GenBank/DDBJ databases">
        <authorList>
            <person name="Seetharam A."/>
            <person name="Woodhouse M."/>
            <person name="Cannon E."/>
        </authorList>
    </citation>
    <scope>NUCLEOTIDE SEQUENCE [LARGE SCALE GENOMIC DNA]</scope>
    <source>
        <strain evidence="2">cv. B73</strain>
    </source>
</reference>
<feature type="transmembrane region" description="Helical" evidence="1">
    <location>
        <begin position="12"/>
        <end position="31"/>
    </location>
</feature>
<reference evidence="3" key="1">
    <citation type="submission" date="2015-12" db="EMBL/GenBank/DDBJ databases">
        <title>Update maize B73 reference genome by single molecule sequencing technologies.</title>
        <authorList>
            <consortium name="Maize Genome Sequencing Project"/>
            <person name="Ware D."/>
        </authorList>
    </citation>
    <scope>NUCLEOTIDE SEQUENCE [LARGE SCALE GENOMIC DNA]</scope>
    <source>
        <strain evidence="3">cv. B73</strain>
    </source>
</reference>
<keyword evidence="1" id="KW-0472">Membrane</keyword>
<sequence length="68" mass="7263">MAVEDAAQLLTLLAPLLVVAIVAAVIASAWADGEGVRAAMAQADAQAGEDFWLASENNSYRFLRIIFR</sequence>
<accession>A0A804MIR9</accession>
<protein>
    <submittedName>
        <fullName evidence="2">Uncharacterized protein</fullName>
    </submittedName>
</protein>
<proteinExistence type="predicted"/>
<keyword evidence="3" id="KW-1185">Reference proteome</keyword>
<organism evidence="2 3">
    <name type="scientific">Zea mays</name>
    <name type="common">Maize</name>
    <dbReference type="NCBI Taxonomy" id="4577"/>
    <lineage>
        <taxon>Eukaryota</taxon>
        <taxon>Viridiplantae</taxon>
        <taxon>Streptophyta</taxon>
        <taxon>Embryophyta</taxon>
        <taxon>Tracheophyta</taxon>
        <taxon>Spermatophyta</taxon>
        <taxon>Magnoliopsida</taxon>
        <taxon>Liliopsida</taxon>
        <taxon>Poales</taxon>
        <taxon>Poaceae</taxon>
        <taxon>PACMAD clade</taxon>
        <taxon>Panicoideae</taxon>
        <taxon>Andropogonodae</taxon>
        <taxon>Andropogoneae</taxon>
        <taxon>Tripsacinae</taxon>
        <taxon>Zea</taxon>
    </lineage>
</organism>
<evidence type="ECO:0000256" key="1">
    <source>
        <dbReference type="SAM" id="Phobius"/>
    </source>
</evidence>
<dbReference type="Gramene" id="Zm00001eb088920_T001">
    <property type="protein sequence ID" value="Zm00001eb088920_P001"/>
    <property type="gene ID" value="Zm00001eb088920"/>
</dbReference>
<dbReference type="Proteomes" id="UP000007305">
    <property type="component" value="Chromosome 2"/>
</dbReference>
<name>A0A804MIR9_MAIZE</name>
<dbReference type="AlphaFoldDB" id="A0A804MIR9"/>